<dbReference type="Pfam" id="PF01527">
    <property type="entry name" value="HTH_Tnp_1"/>
    <property type="match status" value="1"/>
</dbReference>
<name>A0A0D7K6N1_9BURK</name>
<dbReference type="GO" id="GO:0004803">
    <property type="term" value="F:transposase activity"/>
    <property type="evidence" value="ECO:0007669"/>
    <property type="project" value="InterPro"/>
</dbReference>
<dbReference type="EMBL" id="JXYQ01000112">
    <property type="protein sequence ID" value="KJA08803.1"/>
    <property type="molecule type" value="Genomic_DNA"/>
</dbReference>
<accession>A0A0D7K6N1</accession>
<dbReference type="Proteomes" id="UP000032566">
    <property type="component" value="Unassembled WGS sequence"/>
</dbReference>
<comment type="caution">
    <text evidence="1">The sequence shown here is derived from an EMBL/GenBank/DDBJ whole genome shotgun (WGS) entry which is preliminary data.</text>
</comment>
<dbReference type="SUPFAM" id="SSF48295">
    <property type="entry name" value="TrpR-like"/>
    <property type="match status" value="1"/>
</dbReference>
<evidence type="ECO:0000313" key="1">
    <source>
        <dbReference type="EMBL" id="KJA08803.1"/>
    </source>
</evidence>
<evidence type="ECO:0000313" key="2">
    <source>
        <dbReference type="Proteomes" id="UP000032566"/>
    </source>
</evidence>
<proteinExistence type="predicted"/>
<dbReference type="InterPro" id="IPR002514">
    <property type="entry name" value="Transposase_8"/>
</dbReference>
<dbReference type="GO" id="GO:0006313">
    <property type="term" value="P:DNA transposition"/>
    <property type="evidence" value="ECO:0007669"/>
    <property type="project" value="InterPro"/>
</dbReference>
<reference evidence="1 2" key="1">
    <citation type="submission" date="2014-12" db="EMBL/GenBank/DDBJ databases">
        <title>Isolation of bacteria from lake water.</title>
        <authorList>
            <person name="Sheng K.-Y."/>
            <person name="Chin P.-S."/>
            <person name="Chan K.-G."/>
            <person name="Tan G.S."/>
        </authorList>
    </citation>
    <scope>NUCLEOTIDE SEQUENCE [LARGE SCALE GENOMIC DNA]</scope>
    <source>
        <strain evidence="1 2">KY4</strain>
    </source>
</reference>
<keyword evidence="2" id="KW-1185">Reference proteome</keyword>
<dbReference type="InterPro" id="IPR010921">
    <property type="entry name" value="Trp_repressor/repl_initiator"/>
</dbReference>
<dbReference type="STRING" id="80878.RP29_20005"/>
<protein>
    <submittedName>
        <fullName evidence="1">Transposase</fullName>
    </submittedName>
</protein>
<dbReference type="PATRIC" id="fig|80878.5.peg.205"/>
<dbReference type="GO" id="GO:0043565">
    <property type="term" value="F:sequence-specific DNA binding"/>
    <property type="evidence" value="ECO:0007669"/>
    <property type="project" value="InterPro"/>
</dbReference>
<dbReference type="AlphaFoldDB" id="A0A0D7K6N1"/>
<organism evidence="1 2">
    <name type="scientific">Acidovorax temperans</name>
    <dbReference type="NCBI Taxonomy" id="80878"/>
    <lineage>
        <taxon>Bacteria</taxon>
        <taxon>Pseudomonadati</taxon>
        <taxon>Pseudomonadota</taxon>
        <taxon>Betaproteobacteria</taxon>
        <taxon>Burkholderiales</taxon>
        <taxon>Comamonadaceae</taxon>
        <taxon>Acidovorax</taxon>
    </lineage>
</organism>
<gene>
    <name evidence="1" type="ORF">RP29_20005</name>
</gene>
<sequence length="101" mass="11060">MTIKSRRKHSPVFKAKVALEAVRGERTVAELAQQYEVHPSQIADWKRMLLERAADVFGAAPAPTTPAVDLKELHAKIGQLTLEKDFLQGALSKAGLLSVGR</sequence>